<evidence type="ECO:0000313" key="2">
    <source>
        <dbReference type="Proteomes" id="UP000007484"/>
    </source>
</evidence>
<keyword evidence="2" id="KW-1185">Reference proteome</keyword>
<dbReference type="KEGG" id="mss:MSU_0646"/>
<accession>F0QRQ7</accession>
<gene>
    <name evidence="1" type="ordered locus">MSU_0646</name>
</gene>
<evidence type="ECO:0000313" key="1">
    <source>
        <dbReference type="EMBL" id="ADX98177.1"/>
    </source>
</evidence>
<dbReference type="RefSeq" id="WP_013610020.1">
    <property type="nucleotide sequence ID" value="NC_015155.1"/>
</dbReference>
<proteinExistence type="predicted"/>
<reference evidence="1 2" key="1">
    <citation type="journal article" date="2011" name="J. Bacteriol.">
        <title>Complete genome sequences of two hemotropic Mycoplasmas, Mycoplasma haemofelis strain Ohio2 and Mycoplasma suis strain Illinois.</title>
        <authorList>
            <person name="Messick J.B."/>
            <person name="Santos A.P."/>
            <person name="Guimaraes A.M."/>
        </authorList>
    </citation>
    <scope>NUCLEOTIDE SEQUENCE [LARGE SCALE GENOMIC DNA]</scope>
    <source>
        <strain evidence="1 2">Illinois</strain>
    </source>
</reference>
<sequence>MEVSLQQELAKFWKTENELQMSEVRQKLLLERLEETASILKDFSVDLNMVSIELQLQINKTISELNISKEELRKVHEEWIELKEKIIYFQNYAGKIKKIICKNIQFSEKDKCLVSNEKE</sequence>
<protein>
    <submittedName>
        <fullName evidence="1">Uncharacterized protein</fullName>
    </submittedName>
</protein>
<dbReference type="EMBL" id="CP002525">
    <property type="protein sequence ID" value="ADX98177.1"/>
    <property type="molecule type" value="Genomic_DNA"/>
</dbReference>
<dbReference type="STRING" id="768700.MSU_0646"/>
<dbReference type="HOGENOM" id="CLU_165458_0_0_14"/>
<dbReference type="Proteomes" id="UP000007484">
    <property type="component" value="Chromosome"/>
</dbReference>
<organism evidence="1 2">
    <name type="scientific">Mycoplasma suis (strain Illinois)</name>
    <dbReference type="NCBI Taxonomy" id="768700"/>
    <lineage>
        <taxon>Bacteria</taxon>
        <taxon>Bacillati</taxon>
        <taxon>Mycoplasmatota</taxon>
        <taxon>Mollicutes</taxon>
        <taxon>Mycoplasmataceae</taxon>
        <taxon>Mycoplasma</taxon>
    </lineage>
</organism>
<name>F0QRQ7_MYCSL</name>
<dbReference type="AlphaFoldDB" id="F0QRQ7"/>